<protein>
    <submittedName>
        <fullName evidence="1">Short-chain dehydrogenase</fullName>
    </submittedName>
</protein>
<dbReference type="Pfam" id="PF00106">
    <property type="entry name" value="adh_short"/>
    <property type="match status" value="1"/>
</dbReference>
<reference evidence="1" key="1">
    <citation type="submission" date="2021-01" db="EMBL/GenBank/DDBJ databases">
        <title>Whole genome shotgun sequence of Actinoplanes cyaneus NBRC 14990.</title>
        <authorList>
            <person name="Komaki H."/>
            <person name="Tamura T."/>
        </authorList>
    </citation>
    <scope>NUCLEOTIDE SEQUENCE</scope>
    <source>
        <strain evidence="1">NBRC 14990</strain>
    </source>
</reference>
<dbReference type="InterPro" id="IPR036291">
    <property type="entry name" value="NAD(P)-bd_dom_sf"/>
</dbReference>
<dbReference type="PRINTS" id="PR00081">
    <property type="entry name" value="GDHRDH"/>
</dbReference>
<dbReference type="InterPro" id="IPR002347">
    <property type="entry name" value="SDR_fam"/>
</dbReference>
<accession>A0A919IRQ3</accession>
<organism evidence="1 2">
    <name type="scientific">Actinoplanes cyaneus</name>
    <dbReference type="NCBI Taxonomy" id="52696"/>
    <lineage>
        <taxon>Bacteria</taxon>
        <taxon>Bacillati</taxon>
        <taxon>Actinomycetota</taxon>
        <taxon>Actinomycetes</taxon>
        <taxon>Micromonosporales</taxon>
        <taxon>Micromonosporaceae</taxon>
        <taxon>Actinoplanes</taxon>
    </lineage>
</organism>
<dbReference type="Gene3D" id="3.40.50.720">
    <property type="entry name" value="NAD(P)-binding Rossmann-like Domain"/>
    <property type="match status" value="1"/>
</dbReference>
<sequence length="285" mass="30722">MEKTLTGKIALVAGATRGAGRGIAVELGAAGAEVWVTGRSTRAARSDMDRPETIEETAELVTAAGGKGVAVACDHSDPAQVAALIDRLDRLDVLVNDIWGGDPLSEWGTPFWQLDVGKFRAMWERAVLTHLITSQHAVHLMIRERAGLIVEVTDGVGRDYRGNLAYDLTKTAVNRLALAQAEELREHGITAVAVTPGFLRSEAMLDLFGVTEADWRDGAAKDPHFLASETPHFVGRAIAALAADPSVAERTGQVLTSWDLAEEYGIDDVDGRRPHWGRHFASVQV</sequence>
<dbReference type="AlphaFoldDB" id="A0A919IRQ3"/>
<dbReference type="NCBIfam" id="NF006159">
    <property type="entry name" value="PRK08303.1"/>
    <property type="match status" value="1"/>
</dbReference>
<gene>
    <name evidence="1" type="ORF">Acy02nite_76870</name>
</gene>
<proteinExistence type="predicted"/>
<name>A0A919IRQ3_9ACTN</name>
<dbReference type="PANTHER" id="PTHR44147:SF2">
    <property type="entry name" value="DEHYDROGENASE_REDUCTASE SDR FAMILY MEMBER 1"/>
    <property type="match status" value="1"/>
</dbReference>
<dbReference type="EMBL" id="BOMH01000068">
    <property type="protein sequence ID" value="GID69806.1"/>
    <property type="molecule type" value="Genomic_DNA"/>
</dbReference>
<dbReference type="SUPFAM" id="SSF51735">
    <property type="entry name" value="NAD(P)-binding Rossmann-fold domains"/>
    <property type="match status" value="1"/>
</dbReference>
<evidence type="ECO:0000313" key="2">
    <source>
        <dbReference type="Proteomes" id="UP000619479"/>
    </source>
</evidence>
<dbReference type="RefSeq" id="WP_425548185.1">
    <property type="nucleotide sequence ID" value="NZ_BAAAUC010000024.1"/>
</dbReference>
<evidence type="ECO:0000313" key="1">
    <source>
        <dbReference type="EMBL" id="GID69806.1"/>
    </source>
</evidence>
<comment type="caution">
    <text evidence="1">The sequence shown here is derived from an EMBL/GenBank/DDBJ whole genome shotgun (WGS) entry which is preliminary data.</text>
</comment>
<dbReference type="PANTHER" id="PTHR44147">
    <property type="entry name" value="DEHYDROGENASE/REDUCTASE SDR FAMILY MEMBER 1"/>
    <property type="match status" value="1"/>
</dbReference>
<dbReference type="Proteomes" id="UP000619479">
    <property type="component" value="Unassembled WGS sequence"/>
</dbReference>
<keyword evidence="2" id="KW-1185">Reference proteome</keyword>